<protein>
    <submittedName>
        <fullName evidence="1">Uncharacterized protein</fullName>
    </submittedName>
</protein>
<dbReference type="AlphaFoldDB" id="A0A2S7VMM5"/>
<dbReference type="EMBL" id="MSCI01000001">
    <property type="protein sequence ID" value="PQJ63404.1"/>
    <property type="molecule type" value="Genomic_DNA"/>
</dbReference>
<name>A0A2S7VMM5_9VIBR</name>
<dbReference type="Proteomes" id="UP000238707">
    <property type="component" value="Unassembled WGS sequence"/>
</dbReference>
<sequence length="74" mass="8413">MESTNPIHRPCPDLPAYSLSQEQKTKGLAMLKQVKAQVRDGVLSKLRTEYEDAESPTLKTAISRRARSIKRNWS</sequence>
<evidence type="ECO:0000313" key="1">
    <source>
        <dbReference type="EMBL" id="PQJ63404.1"/>
    </source>
</evidence>
<reference evidence="1 2" key="1">
    <citation type="submission" date="2016-12" db="EMBL/GenBank/DDBJ databases">
        <title>Diversity of luminous bacteria.</title>
        <authorList>
            <person name="Yoshizawa S."/>
            <person name="Kogure K."/>
        </authorList>
    </citation>
    <scope>NUCLEOTIDE SEQUENCE [LARGE SCALE GENOMIC DNA]</scope>
    <source>
        <strain evidence="1 2">LC2-408</strain>
    </source>
</reference>
<keyword evidence="2" id="KW-1185">Reference proteome</keyword>
<organism evidence="1 2">
    <name type="scientific">Vibrio chagasii</name>
    <dbReference type="NCBI Taxonomy" id="170679"/>
    <lineage>
        <taxon>Bacteria</taxon>
        <taxon>Pseudomonadati</taxon>
        <taxon>Pseudomonadota</taxon>
        <taxon>Gammaproteobacteria</taxon>
        <taxon>Vibrionales</taxon>
        <taxon>Vibrionaceae</taxon>
        <taxon>Vibrio</taxon>
    </lineage>
</organism>
<dbReference type="RefSeq" id="WP_105023223.1">
    <property type="nucleotide sequence ID" value="NZ_MSCI01000001.1"/>
</dbReference>
<proteinExistence type="predicted"/>
<accession>A0A2S7VMM5</accession>
<gene>
    <name evidence="1" type="ORF">BTO10_00885</name>
</gene>
<evidence type="ECO:0000313" key="2">
    <source>
        <dbReference type="Proteomes" id="UP000238707"/>
    </source>
</evidence>
<comment type="caution">
    <text evidence="1">The sequence shown here is derived from an EMBL/GenBank/DDBJ whole genome shotgun (WGS) entry which is preliminary data.</text>
</comment>